<evidence type="ECO:0000313" key="2">
    <source>
        <dbReference type="EMBL" id="GBL79458.1"/>
    </source>
</evidence>
<reference evidence="2 3" key="1">
    <citation type="journal article" date="2019" name="Sci. Rep.">
        <title>Orb-weaving spider Araneus ventricosus genome elucidates the spidroin gene catalogue.</title>
        <authorList>
            <person name="Kono N."/>
            <person name="Nakamura H."/>
            <person name="Ohtoshi R."/>
            <person name="Moran D.A.P."/>
            <person name="Shinohara A."/>
            <person name="Yoshida Y."/>
            <person name="Fujiwara M."/>
            <person name="Mori M."/>
            <person name="Tomita M."/>
            <person name="Arakawa K."/>
        </authorList>
    </citation>
    <scope>NUCLEOTIDE SEQUENCE [LARGE SCALE GENOMIC DNA]</scope>
</reference>
<dbReference type="PANTHER" id="PTHR10492:SF57">
    <property type="entry name" value="ATP-DEPENDENT DNA HELICASE"/>
    <property type="match status" value="1"/>
</dbReference>
<evidence type="ECO:0000259" key="1">
    <source>
        <dbReference type="Pfam" id="PF21530"/>
    </source>
</evidence>
<dbReference type="Pfam" id="PF21530">
    <property type="entry name" value="Pif1_2B_dom"/>
    <property type="match status" value="1"/>
</dbReference>
<proteinExistence type="predicted"/>
<dbReference type="EMBL" id="BGPR01000018">
    <property type="protein sequence ID" value="GBL79458.1"/>
    <property type="molecule type" value="Genomic_DNA"/>
</dbReference>
<accession>A0A4Y2AI51</accession>
<sequence>MENLSEKAILCPKIEDSLKIDEQVLKNLPGQNKTYFSADSIICEDQEEQNNYPLDFINSLTPSGMPLHELNLKVGAVIMLFRNLNPSSG</sequence>
<dbReference type="Proteomes" id="UP000499080">
    <property type="component" value="Unassembled WGS sequence"/>
</dbReference>
<gene>
    <name evidence="2" type="ORF">AVEN_92621_1</name>
</gene>
<comment type="caution">
    <text evidence="2">The sequence shown here is derived from an EMBL/GenBank/DDBJ whole genome shotgun (WGS) entry which is preliminary data.</text>
</comment>
<dbReference type="InterPro" id="IPR049163">
    <property type="entry name" value="Pif1-like_2B_dom"/>
</dbReference>
<evidence type="ECO:0000313" key="3">
    <source>
        <dbReference type="Proteomes" id="UP000499080"/>
    </source>
</evidence>
<dbReference type="AlphaFoldDB" id="A0A4Y2AI51"/>
<dbReference type="PANTHER" id="PTHR10492">
    <property type="match status" value="1"/>
</dbReference>
<feature type="domain" description="DNA helicase Pif1-like 2B" evidence="1">
    <location>
        <begin position="55"/>
        <end position="89"/>
    </location>
</feature>
<dbReference type="OrthoDB" id="10053386at2759"/>
<keyword evidence="3" id="KW-1185">Reference proteome</keyword>
<protein>
    <recommendedName>
        <fullName evidence="1">DNA helicase Pif1-like 2B domain-containing protein</fullName>
    </recommendedName>
</protein>
<organism evidence="2 3">
    <name type="scientific">Araneus ventricosus</name>
    <name type="common">Orbweaver spider</name>
    <name type="synonym">Epeira ventricosa</name>
    <dbReference type="NCBI Taxonomy" id="182803"/>
    <lineage>
        <taxon>Eukaryota</taxon>
        <taxon>Metazoa</taxon>
        <taxon>Ecdysozoa</taxon>
        <taxon>Arthropoda</taxon>
        <taxon>Chelicerata</taxon>
        <taxon>Arachnida</taxon>
        <taxon>Araneae</taxon>
        <taxon>Araneomorphae</taxon>
        <taxon>Entelegynae</taxon>
        <taxon>Araneoidea</taxon>
        <taxon>Araneidae</taxon>
        <taxon>Araneus</taxon>
    </lineage>
</organism>
<name>A0A4Y2AI51_ARAVE</name>